<evidence type="ECO:0000259" key="4">
    <source>
        <dbReference type="PROSITE" id="PS50902"/>
    </source>
</evidence>
<feature type="domain" description="FAD-binding FR-type" evidence="5">
    <location>
        <begin position="286"/>
        <end position="560"/>
    </location>
</feature>
<evidence type="ECO:0000256" key="2">
    <source>
        <dbReference type="ARBA" id="ARBA00022630"/>
    </source>
</evidence>
<dbReference type="InterPro" id="IPR001709">
    <property type="entry name" value="Flavoprot_Pyr_Nucl_cyt_Rdtase"/>
</dbReference>
<evidence type="ECO:0000256" key="3">
    <source>
        <dbReference type="ARBA" id="ARBA00022827"/>
    </source>
</evidence>
<dbReference type="Pfam" id="PF00258">
    <property type="entry name" value="Flavodoxin_1"/>
    <property type="match status" value="1"/>
</dbReference>
<evidence type="ECO:0000313" key="6">
    <source>
        <dbReference type="EMBL" id="KAA0194121.1"/>
    </source>
</evidence>
<dbReference type="Gene3D" id="3.40.50.80">
    <property type="entry name" value="Nucleotide-binding domain of ferredoxin-NADP reductase (FNR) module"/>
    <property type="match status" value="1"/>
</dbReference>
<keyword evidence="3" id="KW-0274">FAD</keyword>
<dbReference type="PRINTS" id="PR00371">
    <property type="entry name" value="FPNCR"/>
</dbReference>
<dbReference type="OrthoDB" id="1856718at2759"/>
<dbReference type="SUPFAM" id="SSF52218">
    <property type="entry name" value="Flavoproteins"/>
    <property type="match status" value="1"/>
</dbReference>
<dbReference type="InterPro" id="IPR017927">
    <property type="entry name" value="FAD-bd_FR_type"/>
</dbReference>
<dbReference type="EMBL" id="LUCM01004602">
    <property type="protein sequence ID" value="KAA0194121.1"/>
    <property type="molecule type" value="Genomic_DNA"/>
</dbReference>
<reference evidence="6" key="1">
    <citation type="submission" date="2019-05" db="EMBL/GenBank/DDBJ databases">
        <title>Annotation for the trematode Fasciolopsis buski.</title>
        <authorList>
            <person name="Choi Y.-J."/>
        </authorList>
    </citation>
    <scope>NUCLEOTIDE SEQUENCE</scope>
    <source>
        <strain evidence="6">HT</strain>
        <tissue evidence="6">Whole worm</tissue>
    </source>
</reference>
<dbReference type="GO" id="GO:0050660">
    <property type="term" value="F:flavin adenine dinucleotide binding"/>
    <property type="evidence" value="ECO:0007669"/>
    <property type="project" value="TreeGrafter"/>
</dbReference>
<accession>A0A8E0RVQ1</accession>
<feature type="domain" description="Flavodoxin-like" evidence="4">
    <location>
        <begin position="19"/>
        <end position="200"/>
    </location>
</feature>
<comment type="caution">
    <text evidence="6">The sequence shown here is derived from an EMBL/GenBank/DDBJ whole genome shotgun (WGS) entry which is preliminary data.</text>
</comment>
<sequence>MILNSNPSRAQNIPDKPHLVVLYGSQTGTAHRLAERLILQARYLFRSTSSVEQVIENGRPNLTTCLQSMNSYLPLSQLTRETGVILFVCSTTGYGAPPDTMRQFWQKIMHRSLPPGRSLPSTLRFAVLGLGDSSYPRFNVIAKKLRQRLVQLGASPLPISVTDLAGPSKQSAAIDGLGLADEQAELGIYDLLSRWIPRLWNTLSHLWRIPIELPPGDNLTWPYLTDSKFLQSNWPRFHVQLLNQSASIQADAVPDDRSYNSTEIEREALLDWSCKNEDVPPSPLECPIHWFRIVQNERVTATDHFQDTRLLELVHQYLKSGGSNSASSSETNFLPGDVFFLQPANDPDCVASLLRHTGTSPDERILVSTRDPCQPIDPLLQFISHNRQHDGISAAWLAMYYFDLNALPTPEMFTALTVINRLALRKSRQADERSRLQLEHDRLCELSSACWSPDAMEDLNDYITRPRRSVIETLLDFPMTTSYLNLASWFDVLPAPIRARPYSIASGPPRIELLVAVVSFRTRMSTPRRGLASTYLASRAVGELVPGWIASQVAGGFNFELVCQTPYTCPCLLIAAGTGIAPFRSFLQHQRDLYPTEPETPSNLLFFGCRFPNKDFYFQSEWNCLMKENRMKLINAFSRISVNSQISGRVYVQYRLREHAELVWTYLSQPTSFVFVAGNAKSMPTEVREALVYVCQTAGGLSFSNAEGLVSKMEAEQRLQIEAWS</sequence>
<dbReference type="SUPFAM" id="SSF52343">
    <property type="entry name" value="Ferredoxin reductase-like, C-terminal NADP-linked domain"/>
    <property type="match status" value="1"/>
</dbReference>
<dbReference type="InterPro" id="IPR001433">
    <property type="entry name" value="OxRdtase_FAD/NAD-bd"/>
</dbReference>
<dbReference type="InterPro" id="IPR023173">
    <property type="entry name" value="NADPH_Cyt_P450_Rdtase_alpha"/>
</dbReference>
<proteinExistence type="predicted"/>
<name>A0A8E0RVQ1_9TREM</name>
<dbReference type="Gene3D" id="2.40.30.10">
    <property type="entry name" value="Translation factors"/>
    <property type="match status" value="1"/>
</dbReference>
<evidence type="ECO:0000259" key="5">
    <source>
        <dbReference type="PROSITE" id="PS51384"/>
    </source>
</evidence>
<dbReference type="PROSITE" id="PS50902">
    <property type="entry name" value="FLAVODOXIN_LIKE"/>
    <property type="match status" value="1"/>
</dbReference>
<dbReference type="SUPFAM" id="SSF63380">
    <property type="entry name" value="Riboflavin synthase domain-like"/>
    <property type="match status" value="1"/>
</dbReference>
<evidence type="ECO:0000256" key="1">
    <source>
        <dbReference type="ARBA" id="ARBA00001974"/>
    </source>
</evidence>
<dbReference type="GO" id="GO:0016491">
    <property type="term" value="F:oxidoreductase activity"/>
    <property type="evidence" value="ECO:0007669"/>
    <property type="project" value="InterPro"/>
</dbReference>
<gene>
    <name evidence="6" type="ORF">FBUS_03815</name>
</gene>
<dbReference type="AlphaFoldDB" id="A0A8E0RVQ1"/>
<dbReference type="Gene3D" id="3.40.50.360">
    <property type="match status" value="1"/>
</dbReference>
<dbReference type="Pfam" id="PF00175">
    <property type="entry name" value="NAD_binding_1"/>
    <property type="match status" value="1"/>
</dbReference>
<dbReference type="GO" id="GO:0010181">
    <property type="term" value="F:FMN binding"/>
    <property type="evidence" value="ECO:0007669"/>
    <property type="project" value="InterPro"/>
</dbReference>
<evidence type="ECO:0000313" key="7">
    <source>
        <dbReference type="Proteomes" id="UP000728185"/>
    </source>
</evidence>
<dbReference type="PANTHER" id="PTHR19384">
    <property type="entry name" value="NITRIC OXIDE SYNTHASE-RELATED"/>
    <property type="match status" value="1"/>
</dbReference>
<keyword evidence="2" id="KW-0285">Flavoprotein</keyword>
<dbReference type="InterPro" id="IPR039261">
    <property type="entry name" value="FNR_nucleotide-bd"/>
</dbReference>
<organism evidence="6 7">
    <name type="scientific">Fasciolopsis buskii</name>
    <dbReference type="NCBI Taxonomy" id="27845"/>
    <lineage>
        <taxon>Eukaryota</taxon>
        <taxon>Metazoa</taxon>
        <taxon>Spiralia</taxon>
        <taxon>Lophotrochozoa</taxon>
        <taxon>Platyhelminthes</taxon>
        <taxon>Trematoda</taxon>
        <taxon>Digenea</taxon>
        <taxon>Plagiorchiida</taxon>
        <taxon>Echinostomata</taxon>
        <taxon>Echinostomatoidea</taxon>
        <taxon>Fasciolidae</taxon>
        <taxon>Fasciolopsis</taxon>
    </lineage>
</organism>
<dbReference type="InterPro" id="IPR017938">
    <property type="entry name" value="Riboflavin_synthase-like_b-brl"/>
</dbReference>
<dbReference type="Gene3D" id="1.20.990.10">
    <property type="entry name" value="NADPH-cytochrome p450 Reductase, Chain A, domain 3"/>
    <property type="match status" value="1"/>
</dbReference>
<dbReference type="InterPro" id="IPR008254">
    <property type="entry name" value="Flavodoxin/NO_synth"/>
</dbReference>
<dbReference type="GO" id="GO:0005829">
    <property type="term" value="C:cytosol"/>
    <property type="evidence" value="ECO:0007669"/>
    <property type="project" value="TreeGrafter"/>
</dbReference>
<dbReference type="PANTHER" id="PTHR19384:SF10">
    <property type="entry name" value="NADPH-DEPENDENT DIFLAVIN OXIDOREDUCTASE 1"/>
    <property type="match status" value="1"/>
</dbReference>
<dbReference type="PROSITE" id="PS51384">
    <property type="entry name" value="FAD_FR"/>
    <property type="match status" value="1"/>
</dbReference>
<protein>
    <submittedName>
        <fullName evidence="6">NADPH-dependent diflavin oxidoreductase 1</fullName>
    </submittedName>
</protein>
<dbReference type="Proteomes" id="UP000728185">
    <property type="component" value="Unassembled WGS sequence"/>
</dbReference>
<keyword evidence="7" id="KW-1185">Reference proteome</keyword>
<dbReference type="InterPro" id="IPR029039">
    <property type="entry name" value="Flavoprotein-like_sf"/>
</dbReference>
<comment type="cofactor">
    <cofactor evidence="1">
        <name>FAD</name>
        <dbReference type="ChEBI" id="CHEBI:57692"/>
    </cofactor>
</comment>